<dbReference type="AlphaFoldDB" id="A0AAV0Y3Z3"/>
<organism evidence="1 2">
    <name type="scientific">Macrosiphum euphorbiae</name>
    <name type="common">potato aphid</name>
    <dbReference type="NCBI Taxonomy" id="13131"/>
    <lineage>
        <taxon>Eukaryota</taxon>
        <taxon>Metazoa</taxon>
        <taxon>Ecdysozoa</taxon>
        <taxon>Arthropoda</taxon>
        <taxon>Hexapoda</taxon>
        <taxon>Insecta</taxon>
        <taxon>Pterygota</taxon>
        <taxon>Neoptera</taxon>
        <taxon>Paraneoptera</taxon>
        <taxon>Hemiptera</taxon>
        <taxon>Sternorrhyncha</taxon>
        <taxon>Aphidomorpha</taxon>
        <taxon>Aphidoidea</taxon>
        <taxon>Aphididae</taxon>
        <taxon>Macrosiphini</taxon>
        <taxon>Macrosiphum</taxon>
    </lineage>
</organism>
<proteinExistence type="predicted"/>
<name>A0AAV0Y3Z3_9HEMI</name>
<evidence type="ECO:0000313" key="2">
    <source>
        <dbReference type="Proteomes" id="UP001160148"/>
    </source>
</evidence>
<accession>A0AAV0Y3Z3</accession>
<protein>
    <submittedName>
        <fullName evidence="1">Uncharacterized protein</fullName>
    </submittedName>
</protein>
<keyword evidence="2" id="KW-1185">Reference proteome</keyword>
<reference evidence="1 2" key="1">
    <citation type="submission" date="2023-01" db="EMBL/GenBank/DDBJ databases">
        <authorList>
            <person name="Whitehead M."/>
        </authorList>
    </citation>
    <scope>NUCLEOTIDE SEQUENCE [LARGE SCALE GENOMIC DNA]</scope>
</reference>
<dbReference type="Proteomes" id="UP001160148">
    <property type="component" value="Unassembled WGS sequence"/>
</dbReference>
<dbReference type="EMBL" id="CARXXK010001349">
    <property type="protein sequence ID" value="CAI6375590.1"/>
    <property type="molecule type" value="Genomic_DNA"/>
</dbReference>
<sequence>MSVYVTSSNFDSSDEEYVLEVVLNLPRPRRYRDRFNPLEEYDEYDFQNRFRLNKNT</sequence>
<comment type="caution">
    <text evidence="1">The sequence shown here is derived from an EMBL/GenBank/DDBJ whole genome shotgun (WGS) entry which is preliminary data.</text>
</comment>
<gene>
    <name evidence="1" type="ORF">MEUPH1_LOCUS29064</name>
</gene>
<evidence type="ECO:0000313" key="1">
    <source>
        <dbReference type="EMBL" id="CAI6375590.1"/>
    </source>
</evidence>